<dbReference type="InterPro" id="IPR004387">
    <property type="entry name" value="Pept_M50_Zn"/>
</dbReference>
<evidence type="ECO:0000256" key="10">
    <source>
        <dbReference type="ARBA" id="ARBA00023136"/>
    </source>
</evidence>
<keyword evidence="7" id="KW-0862">Zinc</keyword>
<gene>
    <name evidence="13" type="ORF">GCM10009547_39830</name>
</gene>
<evidence type="ECO:0000256" key="1">
    <source>
        <dbReference type="ARBA" id="ARBA00001947"/>
    </source>
</evidence>
<evidence type="ECO:0000256" key="9">
    <source>
        <dbReference type="ARBA" id="ARBA00023049"/>
    </source>
</evidence>
<evidence type="ECO:0000256" key="3">
    <source>
        <dbReference type="ARBA" id="ARBA00007931"/>
    </source>
</evidence>
<dbReference type="GO" id="GO:0006508">
    <property type="term" value="P:proteolysis"/>
    <property type="evidence" value="ECO:0007669"/>
    <property type="project" value="UniProtKB-KW"/>
</dbReference>
<dbReference type="GO" id="GO:0008233">
    <property type="term" value="F:peptidase activity"/>
    <property type="evidence" value="ECO:0007669"/>
    <property type="project" value="UniProtKB-KW"/>
</dbReference>
<comment type="caution">
    <text evidence="13">The sequence shown here is derived from an EMBL/GenBank/DDBJ whole genome shotgun (WGS) entry which is preliminary data.</text>
</comment>
<evidence type="ECO:0000256" key="7">
    <source>
        <dbReference type="ARBA" id="ARBA00022833"/>
    </source>
</evidence>
<evidence type="ECO:0000256" key="5">
    <source>
        <dbReference type="ARBA" id="ARBA00022692"/>
    </source>
</evidence>
<keyword evidence="9" id="KW-0482">Metalloprotease</keyword>
<comment type="similarity">
    <text evidence="3">Belongs to the peptidase M50B family.</text>
</comment>
<evidence type="ECO:0000256" key="11">
    <source>
        <dbReference type="SAM" id="Phobius"/>
    </source>
</evidence>
<evidence type="ECO:0000256" key="6">
    <source>
        <dbReference type="ARBA" id="ARBA00022801"/>
    </source>
</evidence>
<keyword evidence="14" id="KW-1185">Reference proteome</keyword>
<comment type="subcellular location">
    <subcellularLocation>
        <location evidence="2">Membrane</location>
        <topology evidence="2">Multi-pass membrane protein</topology>
    </subcellularLocation>
</comment>
<evidence type="ECO:0000256" key="2">
    <source>
        <dbReference type="ARBA" id="ARBA00004141"/>
    </source>
</evidence>
<evidence type="ECO:0000256" key="8">
    <source>
        <dbReference type="ARBA" id="ARBA00022989"/>
    </source>
</evidence>
<keyword evidence="6" id="KW-0378">Hydrolase</keyword>
<feature type="domain" description="Peptidase M50" evidence="12">
    <location>
        <begin position="10"/>
        <end position="357"/>
    </location>
</feature>
<accession>A0ABP3SD65</accession>
<organism evidence="13 14">
    <name type="scientific">Sporichthya brevicatena</name>
    <dbReference type="NCBI Taxonomy" id="171442"/>
    <lineage>
        <taxon>Bacteria</taxon>
        <taxon>Bacillati</taxon>
        <taxon>Actinomycetota</taxon>
        <taxon>Actinomycetes</taxon>
        <taxon>Sporichthyales</taxon>
        <taxon>Sporichthyaceae</taxon>
        <taxon>Sporichthya</taxon>
    </lineage>
</organism>
<sequence length="405" mass="43122">MLTLFGIVLFVVLLLGSVAIHEFGHCVTAKMYGMKVSEYFVGFGPKIWSFRRGETEYGLKAIPAGGYCKIIGMTDLEEVDEADRDRAFYRYSAPKKTVVLLAGVFLHLVIGFLLFVIAFMGIGRYTPTTVVQSVSECIPAATATTSECGPQDAPSPAKAAGLLEGDEIFAVGADRVGGDWDTASRLIREAGAGPLAVTVLRDGKLVTLTADLVTRERADLDNPDRVVTVGVLGVGPSFRTQHDGPIAAADRSVGLMWDVVKASGTLVKNFPDKIGELFDALGGDERDQEGLSGVVGAARVSGEFFSLDNSSTTERLSLVLLNVGGLNIFLALFNALPLLPLDGGHVAVTAYESGKRRLFRLFGKPDPGRVDITKLLPATYAFVVVLIALTVLLLAADIVNPITVS</sequence>
<keyword evidence="4 13" id="KW-0645">Protease</keyword>
<name>A0ABP3SD65_9ACTN</name>
<protein>
    <submittedName>
        <fullName evidence="13">Site-2 protease family protein</fullName>
    </submittedName>
</protein>
<reference evidence="14" key="1">
    <citation type="journal article" date="2019" name="Int. J. Syst. Evol. Microbiol.">
        <title>The Global Catalogue of Microorganisms (GCM) 10K type strain sequencing project: providing services to taxonomists for standard genome sequencing and annotation.</title>
        <authorList>
            <consortium name="The Broad Institute Genomics Platform"/>
            <consortium name="The Broad Institute Genome Sequencing Center for Infectious Disease"/>
            <person name="Wu L."/>
            <person name="Ma J."/>
        </authorList>
    </citation>
    <scope>NUCLEOTIDE SEQUENCE [LARGE SCALE GENOMIC DNA]</scope>
    <source>
        <strain evidence="14">JCM 10671</strain>
    </source>
</reference>
<dbReference type="Proteomes" id="UP001500957">
    <property type="component" value="Unassembled WGS sequence"/>
</dbReference>
<feature type="transmembrane region" description="Helical" evidence="11">
    <location>
        <begin position="316"/>
        <end position="336"/>
    </location>
</feature>
<dbReference type="EMBL" id="BAAAHE010000044">
    <property type="protein sequence ID" value="GAA0632059.1"/>
    <property type="molecule type" value="Genomic_DNA"/>
</dbReference>
<dbReference type="RefSeq" id="WP_344608034.1">
    <property type="nucleotide sequence ID" value="NZ_BAAAHE010000044.1"/>
</dbReference>
<dbReference type="SUPFAM" id="SSF50156">
    <property type="entry name" value="PDZ domain-like"/>
    <property type="match status" value="1"/>
</dbReference>
<dbReference type="InterPro" id="IPR008915">
    <property type="entry name" value="Peptidase_M50"/>
</dbReference>
<dbReference type="PANTHER" id="PTHR42837:SF2">
    <property type="entry name" value="MEMBRANE METALLOPROTEASE ARASP2, CHLOROPLASTIC-RELATED"/>
    <property type="match status" value="1"/>
</dbReference>
<keyword evidence="8 11" id="KW-1133">Transmembrane helix</keyword>
<evidence type="ECO:0000259" key="12">
    <source>
        <dbReference type="Pfam" id="PF02163"/>
    </source>
</evidence>
<dbReference type="CDD" id="cd06163">
    <property type="entry name" value="S2P-M50_PDZ_RseP-like"/>
    <property type="match status" value="1"/>
</dbReference>
<feature type="transmembrane region" description="Helical" evidence="11">
    <location>
        <begin position="98"/>
        <end position="122"/>
    </location>
</feature>
<keyword evidence="10 11" id="KW-0472">Membrane</keyword>
<evidence type="ECO:0000256" key="4">
    <source>
        <dbReference type="ARBA" id="ARBA00022670"/>
    </source>
</evidence>
<comment type="cofactor">
    <cofactor evidence="1">
        <name>Zn(2+)</name>
        <dbReference type="ChEBI" id="CHEBI:29105"/>
    </cofactor>
</comment>
<dbReference type="Pfam" id="PF02163">
    <property type="entry name" value="Peptidase_M50"/>
    <property type="match status" value="1"/>
</dbReference>
<dbReference type="InterPro" id="IPR036034">
    <property type="entry name" value="PDZ_sf"/>
</dbReference>
<feature type="transmembrane region" description="Helical" evidence="11">
    <location>
        <begin position="378"/>
        <end position="399"/>
    </location>
</feature>
<dbReference type="PANTHER" id="PTHR42837">
    <property type="entry name" value="REGULATOR OF SIGMA-E PROTEASE RSEP"/>
    <property type="match status" value="1"/>
</dbReference>
<evidence type="ECO:0000313" key="14">
    <source>
        <dbReference type="Proteomes" id="UP001500957"/>
    </source>
</evidence>
<dbReference type="Gene3D" id="2.30.42.10">
    <property type="match status" value="1"/>
</dbReference>
<proteinExistence type="inferred from homology"/>
<evidence type="ECO:0000313" key="13">
    <source>
        <dbReference type="EMBL" id="GAA0632059.1"/>
    </source>
</evidence>
<keyword evidence="5 11" id="KW-0812">Transmembrane</keyword>